<dbReference type="Pfam" id="PF13560">
    <property type="entry name" value="HTH_31"/>
    <property type="match status" value="1"/>
</dbReference>
<name>A0A6J7ITX7_9ZZZZ</name>
<organism evidence="2">
    <name type="scientific">freshwater metagenome</name>
    <dbReference type="NCBI Taxonomy" id="449393"/>
    <lineage>
        <taxon>unclassified sequences</taxon>
        <taxon>metagenomes</taxon>
        <taxon>ecological metagenomes</taxon>
    </lineage>
</organism>
<evidence type="ECO:0000313" key="2">
    <source>
        <dbReference type="EMBL" id="CAB4934593.1"/>
    </source>
</evidence>
<dbReference type="EMBL" id="CAFBNE010000009">
    <property type="protein sequence ID" value="CAB4934593.1"/>
    <property type="molecule type" value="Genomic_DNA"/>
</dbReference>
<feature type="region of interest" description="Disordered" evidence="1">
    <location>
        <begin position="1"/>
        <end position="26"/>
    </location>
</feature>
<evidence type="ECO:0000256" key="1">
    <source>
        <dbReference type="SAM" id="MobiDB-lite"/>
    </source>
</evidence>
<protein>
    <submittedName>
        <fullName evidence="2">Unannotated protein</fullName>
    </submittedName>
</protein>
<dbReference type="AlphaFoldDB" id="A0A6J7ITX7"/>
<proteinExistence type="predicted"/>
<sequence>MTAAAQSAGVSRMTWHRMESGSPSVSAGSYARALDVLGIAESDEMASAAVRPIGMIPTRIRVGDWPELAAVAWSLQPDTLLTPREALDLYERNFRHLNPLNLTESEQALIDDLRDGLGDDVRA</sequence>
<gene>
    <name evidence="2" type="ORF">UFOPK3772_00485</name>
</gene>
<reference evidence="2" key="1">
    <citation type="submission" date="2020-05" db="EMBL/GenBank/DDBJ databases">
        <authorList>
            <person name="Chiriac C."/>
            <person name="Salcher M."/>
            <person name="Ghai R."/>
            <person name="Kavagutti S V."/>
        </authorList>
    </citation>
    <scope>NUCLEOTIDE SEQUENCE</scope>
</reference>
<accession>A0A6J7ITX7</accession>